<dbReference type="Gene3D" id="3.60.21.10">
    <property type="match status" value="1"/>
</dbReference>
<reference evidence="5" key="1">
    <citation type="submission" date="2015-11" db="EMBL/GenBank/DDBJ databases">
        <title>De novo transcriptome assembly of four potential Pierce s Disease insect vectors from Arizona vineyards.</title>
        <authorList>
            <person name="Tassone E.E."/>
        </authorList>
    </citation>
    <scope>NUCLEOTIDE SEQUENCE</scope>
</reference>
<dbReference type="InterPro" id="IPR004843">
    <property type="entry name" value="Calcineurin-like_PHP"/>
</dbReference>
<dbReference type="SUPFAM" id="SSF56300">
    <property type="entry name" value="Metallo-dependent phosphatases"/>
    <property type="match status" value="1"/>
</dbReference>
<feature type="non-terminal residue" evidence="5">
    <location>
        <position position="1"/>
    </location>
</feature>
<dbReference type="PANTHER" id="PTHR10340:SF29">
    <property type="entry name" value="SPHINGOMYELIN PHOSPHODIESTERASE"/>
    <property type="match status" value="1"/>
</dbReference>
<dbReference type="CDD" id="cd00842">
    <property type="entry name" value="MPP_ASMase"/>
    <property type="match status" value="1"/>
</dbReference>
<dbReference type="InterPro" id="IPR029052">
    <property type="entry name" value="Metallo-depent_PP-like"/>
</dbReference>
<dbReference type="AlphaFoldDB" id="A0A1B6L8B3"/>
<name>A0A1B6L8B3_9HEMI</name>
<evidence type="ECO:0000256" key="2">
    <source>
        <dbReference type="ARBA" id="ARBA00022801"/>
    </source>
</evidence>
<dbReference type="GO" id="GO:0046513">
    <property type="term" value="P:ceramide biosynthetic process"/>
    <property type="evidence" value="ECO:0007669"/>
    <property type="project" value="TreeGrafter"/>
</dbReference>
<proteinExistence type="inferred from homology"/>
<evidence type="ECO:0000256" key="3">
    <source>
        <dbReference type="ARBA" id="ARBA00023180"/>
    </source>
</evidence>
<dbReference type="EMBL" id="GEBQ01020037">
    <property type="protein sequence ID" value="JAT19940.1"/>
    <property type="molecule type" value="Transcribed_RNA"/>
</dbReference>
<accession>A0A1B6L8B3</accession>
<keyword evidence="3" id="KW-0325">Glycoprotein</keyword>
<gene>
    <name evidence="5" type="ORF">g.54619</name>
</gene>
<dbReference type="Pfam" id="PF00149">
    <property type="entry name" value="Metallophos"/>
    <property type="match status" value="1"/>
</dbReference>
<evidence type="ECO:0000313" key="5">
    <source>
        <dbReference type="EMBL" id="JAT19940.1"/>
    </source>
</evidence>
<dbReference type="GO" id="GO:0016020">
    <property type="term" value="C:membrane"/>
    <property type="evidence" value="ECO:0007669"/>
    <property type="project" value="GOC"/>
</dbReference>
<evidence type="ECO:0000259" key="4">
    <source>
        <dbReference type="Pfam" id="PF00149"/>
    </source>
</evidence>
<sequence>HNTVQTQYCATKPVVDWSIDIPDRVKYSEAEYVTRLQDSVIEVAHVTDTHVDLQYTRGAAAKGCREPLCCRSYQSQPQSTSSADIAGLWGSYKSCDIPPSTVHNLLDTLSTKHKNIEFIYMTGDLIAHNIWETTREENIKQIQDQAALFHEILGRDVKIFPVLGNHEPHPANVLAPPGIKNYSGEWLYEAFYEAWCKHFPQEAKSTFMKGGYYTVTPTPGFRIIGLNSLYGYVFNWWMILDPEDPAGQLKWLKNTLLLAETRREKVHILMHGPSVETDTLQVW</sequence>
<comment type="similarity">
    <text evidence="1">Belongs to the acid sphingomyelinase family.</text>
</comment>
<feature type="non-terminal residue" evidence="5">
    <location>
        <position position="283"/>
    </location>
</feature>
<dbReference type="GO" id="GO:0006685">
    <property type="term" value="P:sphingomyelin catabolic process"/>
    <property type="evidence" value="ECO:0007669"/>
    <property type="project" value="TreeGrafter"/>
</dbReference>
<dbReference type="GO" id="GO:0061750">
    <property type="term" value="F:acid sphingomyelin phosphodiesterase activity"/>
    <property type="evidence" value="ECO:0007669"/>
    <property type="project" value="TreeGrafter"/>
</dbReference>
<dbReference type="PANTHER" id="PTHR10340">
    <property type="entry name" value="SPHINGOMYELIN PHOSPHODIESTERASE"/>
    <property type="match status" value="1"/>
</dbReference>
<keyword evidence="2" id="KW-0378">Hydrolase</keyword>
<evidence type="ECO:0000256" key="1">
    <source>
        <dbReference type="ARBA" id="ARBA00008234"/>
    </source>
</evidence>
<feature type="domain" description="Calcineurin-like phosphoesterase" evidence="4">
    <location>
        <begin position="43"/>
        <end position="275"/>
    </location>
</feature>
<dbReference type="InterPro" id="IPR041805">
    <property type="entry name" value="ASMase/PPN1_MPP"/>
</dbReference>
<organism evidence="5">
    <name type="scientific">Graphocephala atropunctata</name>
    <dbReference type="NCBI Taxonomy" id="36148"/>
    <lineage>
        <taxon>Eukaryota</taxon>
        <taxon>Metazoa</taxon>
        <taxon>Ecdysozoa</taxon>
        <taxon>Arthropoda</taxon>
        <taxon>Hexapoda</taxon>
        <taxon>Insecta</taxon>
        <taxon>Pterygota</taxon>
        <taxon>Neoptera</taxon>
        <taxon>Paraneoptera</taxon>
        <taxon>Hemiptera</taxon>
        <taxon>Auchenorrhyncha</taxon>
        <taxon>Membracoidea</taxon>
        <taxon>Cicadellidae</taxon>
        <taxon>Cicadellinae</taxon>
        <taxon>Cicadellini</taxon>
        <taxon>Graphocephala</taxon>
    </lineage>
</organism>
<dbReference type="GO" id="GO:0005615">
    <property type="term" value="C:extracellular space"/>
    <property type="evidence" value="ECO:0007669"/>
    <property type="project" value="TreeGrafter"/>
</dbReference>
<dbReference type="GO" id="GO:0005764">
    <property type="term" value="C:lysosome"/>
    <property type="evidence" value="ECO:0007669"/>
    <property type="project" value="TreeGrafter"/>
</dbReference>
<protein>
    <recommendedName>
        <fullName evidence="4">Calcineurin-like phosphoesterase domain-containing protein</fullName>
    </recommendedName>
</protein>